<evidence type="ECO:0000256" key="3">
    <source>
        <dbReference type="PROSITE-ProRule" id="PRU00239"/>
    </source>
</evidence>
<dbReference type="SMART" id="SM00230">
    <property type="entry name" value="CysPc"/>
    <property type="match status" value="1"/>
</dbReference>
<protein>
    <recommendedName>
        <fullName evidence="4">Calpain catalytic domain-containing protein</fullName>
    </recommendedName>
</protein>
<dbReference type="GO" id="GO:0006508">
    <property type="term" value="P:proteolysis"/>
    <property type="evidence" value="ECO:0007669"/>
    <property type="project" value="InterPro"/>
</dbReference>
<evidence type="ECO:0000313" key="5">
    <source>
        <dbReference type="EMBL" id="KAF2897357.1"/>
    </source>
</evidence>
<gene>
    <name evidence="5" type="ORF">ILUMI_08818</name>
</gene>
<organism evidence="5 6">
    <name type="scientific">Ignelater luminosus</name>
    <name type="common">Cucubano</name>
    <name type="synonym">Pyrophorus luminosus</name>
    <dbReference type="NCBI Taxonomy" id="2038154"/>
    <lineage>
        <taxon>Eukaryota</taxon>
        <taxon>Metazoa</taxon>
        <taxon>Ecdysozoa</taxon>
        <taxon>Arthropoda</taxon>
        <taxon>Hexapoda</taxon>
        <taxon>Insecta</taxon>
        <taxon>Pterygota</taxon>
        <taxon>Neoptera</taxon>
        <taxon>Endopterygota</taxon>
        <taxon>Coleoptera</taxon>
        <taxon>Polyphaga</taxon>
        <taxon>Elateriformia</taxon>
        <taxon>Elateroidea</taxon>
        <taxon>Elateridae</taxon>
        <taxon>Agrypninae</taxon>
        <taxon>Pyrophorini</taxon>
        <taxon>Ignelater</taxon>
    </lineage>
</organism>
<proteinExistence type="inferred from homology"/>
<dbReference type="PANTHER" id="PTHR10183">
    <property type="entry name" value="CALPAIN"/>
    <property type="match status" value="1"/>
</dbReference>
<dbReference type="InterPro" id="IPR022684">
    <property type="entry name" value="Calpain_cysteine_protease"/>
</dbReference>
<reference evidence="5" key="1">
    <citation type="submission" date="2019-08" db="EMBL/GenBank/DDBJ databases">
        <title>The genome of the North American firefly Photinus pyralis.</title>
        <authorList>
            <consortium name="Photinus pyralis genome working group"/>
            <person name="Fallon T.R."/>
            <person name="Sander Lower S.E."/>
            <person name="Weng J.-K."/>
        </authorList>
    </citation>
    <scope>NUCLEOTIDE SEQUENCE</scope>
    <source>
        <strain evidence="5">TRF0915ILg1</strain>
        <tissue evidence="5">Whole body</tissue>
    </source>
</reference>
<dbReference type="OrthoDB" id="424753at2759"/>
<dbReference type="GO" id="GO:0005737">
    <property type="term" value="C:cytoplasm"/>
    <property type="evidence" value="ECO:0007669"/>
    <property type="project" value="TreeGrafter"/>
</dbReference>
<comment type="caution">
    <text evidence="3">Lacks conserved residue(s) required for the propagation of feature annotation.</text>
</comment>
<dbReference type="PROSITE" id="PS50203">
    <property type="entry name" value="CALPAIN_CAT"/>
    <property type="match status" value="1"/>
</dbReference>
<evidence type="ECO:0000256" key="1">
    <source>
        <dbReference type="ARBA" id="ARBA00007623"/>
    </source>
</evidence>
<name>A0A8K0GD19_IGNLU</name>
<evidence type="ECO:0000256" key="2">
    <source>
        <dbReference type="PIRSR" id="PIRSR622684-1"/>
    </source>
</evidence>
<evidence type="ECO:0000259" key="4">
    <source>
        <dbReference type="PROSITE" id="PS50203"/>
    </source>
</evidence>
<comment type="similarity">
    <text evidence="1">Belongs to the peptidase C2 family.</text>
</comment>
<accession>A0A8K0GD19</accession>
<dbReference type="PANTHER" id="PTHR10183:SF382">
    <property type="entry name" value="CALPAIN-15"/>
    <property type="match status" value="1"/>
</dbReference>
<dbReference type="AlphaFoldDB" id="A0A8K0GD19"/>
<dbReference type="InterPro" id="IPR001300">
    <property type="entry name" value="Peptidase_C2_calpain_cat"/>
</dbReference>
<dbReference type="InterPro" id="IPR038765">
    <property type="entry name" value="Papain-like_cys_pep_sf"/>
</dbReference>
<dbReference type="GO" id="GO:0004198">
    <property type="term" value="F:calcium-dependent cysteine-type endopeptidase activity"/>
    <property type="evidence" value="ECO:0007669"/>
    <property type="project" value="InterPro"/>
</dbReference>
<comment type="caution">
    <text evidence="5">The sequence shown here is derived from an EMBL/GenBank/DDBJ whole genome shotgun (WGS) entry which is preliminary data.</text>
</comment>
<dbReference type="Gene3D" id="3.90.70.10">
    <property type="entry name" value="Cysteine proteinases"/>
    <property type="match status" value="1"/>
</dbReference>
<dbReference type="Pfam" id="PF00648">
    <property type="entry name" value="Peptidase_C2"/>
    <property type="match status" value="1"/>
</dbReference>
<keyword evidence="6" id="KW-1185">Reference proteome</keyword>
<evidence type="ECO:0000313" key="6">
    <source>
        <dbReference type="Proteomes" id="UP000801492"/>
    </source>
</evidence>
<feature type="domain" description="Calpain catalytic" evidence="4">
    <location>
        <begin position="86"/>
        <end position="273"/>
    </location>
</feature>
<feature type="non-terminal residue" evidence="5">
    <location>
        <position position="1"/>
    </location>
</feature>
<sequence>CLTITKYANDKRKRLSQDKRGDLSLKYPVSRCKLATKSFVDDDFPAEYKSMYYSPEDHKNDKRQWLRLCDVKLYGRQNNSPWVLFRYPLKPTDVLQGVVEKALENQMWVPLIEKAVAKLYGCYQALAAGQPYEGLNLLTGVPCTAVSVLLSDDDRNESNLSTIWSKLVEYRNKRYPMLAGCGSNHAEAKEAKEKGLSTIHCYCVLDVREIRQRRLIKLLDPRGVTDFKGGWTEAYILDLYMQSGLLLNGCGDLWINLEDFTKYFSAVGVCKIRNKWFEKTVSGKYPTYEDQTPSFISFVVEETTEIEFVLYQKNLRMLPESERYRMGLFLVILKRNETSSYELFDCTEDRSTNLFICHEKIFGRGKYVAIPLSFYHWHSSHIKEPKYNLAFHSSKKIITRQMKLSLTLRDILIPIARKYGETKDSTPLLRLYYLEKSFLGPLLMVENRHDKWAHVKLVGKGRCCNVTSSRGNTVDTIDSIPPEHGQIVAIYTQLKYEEPYSYYPMMYSRIAWCPELLDWGDEENSLNVPKIKKDVDILHQPFALVES</sequence>
<dbReference type="Proteomes" id="UP000801492">
    <property type="component" value="Unassembled WGS sequence"/>
</dbReference>
<dbReference type="EMBL" id="VTPC01004252">
    <property type="protein sequence ID" value="KAF2897357.1"/>
    <property type="molecule type" value="Genomic_DNA"/>
</dbReference>
<dbReference type="SUPFAM" id="SSF54001">
    <property type="entry name" value="Cysteine proteinases"/>
    <property type="match status" value="1"/>
</dbReference>
<feature type="active site" evidence="2">
    <location>
        <position position="200"/>
    </location>
</feature>